<keyword evidence="1" id="KW-0732">Signal</keyword>
<dbReference type="Gene3D" id="2.120.10.10">
    <property type="match status" value="1"/>
</dbReference>
<organism evidence="2 3">
    <name type="scientific">Pleurostoma richardsiae</name>
    <dbReference type="NCBI Taxonomy" id="41990"/>
    <lineage>
        <taxon>Eukaryota</taxon>
        <taxon>Fungi</taxon>
        <taxon>Dikarya</taxon>
        <taxon>Ascomycota</taxon>
        <taxon>Pezizomycotina</taxon>
        <taxon>Sordariomycetes</taxon>
        <taxon>Sordariomycetidae</taxon>
        <taxon>Calosphaeriales</taxon>
        <taxon>Pleurostomataceae</taxon>
        <taxon>Pleurostoma</taxon>
    </lineage>
</organism>
<proteinExistence type="predicted"/>
<comment type="caution">
    <text evidence="2">The sequence shown here is derived from an EMBL/GenBank/DDBJ whole genome shotgun (WGS) entry which is preliminary data.</text>
</comment>
<dbReference type="Proteomes" id="UP001174694">
    <property type="component" value="Unassembled WGS sequence"/>
</dbReference>
<accession>A0AA38S031</accession>
<dbReference type="SUPFAM" id="SSF50939">
    <property type="entry name" value="Sialidases"/>
    <property type="match status" value="1"/>
</dbReference>
<dbReference type="InterPro" id="IPR036278">
    <property type="entry name" value="Sialidase_sf"/>
</dbReference>
<protein>
    <submittedName>
        <fullName evidence="2">Glycoside hydrolase family 93 protein</fullName>
    </submittedName>
</protein>
<evidence type="ECO:0000313" key="3">
    <source>
        <dbReference type="Proteomes" id="UP001174694"/>
    </source>
</evidence>
<sequence>MYVASIISDIFLILPYLALRGAAGAVKRTPQPFTDFTDNIFFYPAADAVKWKTLYARSLQLVDESLLMTWENYPKEPPLVNHPIYRSVDGGATWSNFSQIEDQVNGWGLRFQPFLYTLPQPLGNFAAGTILAAGVSAPFNLTGGVYIELYASTDEARTWNFVSHVAYGAGPETITNGNAALWEPFLLVYNGELVCFYSDQTDPIHAQQLVHRTTTDLHNWSDPVPDVAFSTYTERPGMTTVAEIKSTGQFIMTFEWCGSQGCKVHYKVASSPLEFNASTPVTLQSNDSSHTVPVGSPYVIWTPNPQKADGSGLIIASGGNKEPVFLNEDSADPGGWKMVDVGMWSAYSRSLRIITVKGAKKLLFGNGGNMGDPSANSVACGVVEIPT</sequence>
<dbReference type="AlphaFoldDB" id="A0AA38S031"/>
<feature type="chain" id="PRO_5041241680" evidence="1">
    <location>
        <begin position="25"/>
        <end position="387"/>
    </location>
</feature>
<keyword evidence="3" id="KW-1185">Reference proteome</keyword>
<reference evidence="2" key="1">
    <citation type="submission" date="2022-07" db="EMBL/GenBank/DDBJ databases">
        <title>Fungi with potential for degradation of polypropylene.</title>
        <authorList>
            <person name="Gostincar C."/>
        </authorList>
    </citation>
    <scope>NUCLEOTIDE SEQUENCE</scope>
    <source>
        <strain evidence="2">EXF-13308</strain>
    </source>
</reference>
<name>A0AA38S031_9PEZI</name>
<keyword evidence="2" id="KW-0378">Hydrolase</keyword>
<dbReference type="GO" id="GO:0016787">
    <property type="term" value="F:hydrolase activity"/>
    <property type="evidence" value="ECO:0007669"/>
    <property type="project" value="UniProtKB-KW"/>
</dbReference>
<evidence type="ECO:0000256" key="1">
    <source>
        <dbReference type="SAM" id="SignalP"/>
    </source>
</evidence>
<feature type="signal peptide" evidence="1">
    <location>
        <begin position="1"/>
        <end position="24"/>
    </location>
</feature>
<dbReference type="PANTHER" id="PTHR38792:SF3">
    <property type="entry name" value="BNR_ASP-BOX REPEAT DOMAIN PROTEIN (AFU_ORTHOLOGUE AFUA_7G06430)-RELATED"/>
    <property type="match status" value="1"/>
</dbReference>
<gene>
    <name evidence="2" type="ORF">NKR23_g6129</name>
</gene>
<dbReference type="PANTHER" id="PTHR38792">
    <property type="entry name" value="BNR/ASP-BOX REPEAT DOMAIN PROTEIN (AFU_ORTHOLOGUE AFUA_7G06430)-RELATED"/>
    <property type="match status" value="1"/>
</dbReference>
<evidence type="ECO:0000313" key="2">
    <source>
        <dbReference type="EMBL" id="KAJ9144196.1"/>
    </source>
</evidence>
<dbReference type="EMBL" id="JANBVO010000017">
    <property type="protein sequence ID" value="KAJ9144196.1"/>
    <property type="molecule type" value="Genomic_DNA"/>
</dbReference>